<name>A0ACC0HAK2_9ERIC</name>
<evidence type="ECO:0000313" key="1">
    <source>
        <dbReference type="EMBL" id="KAI8009006.1"/>
    </source>
</evidence>
<dbReference type="EMBL" id="CM045764">
    <property type="protein sequence ID" value="KAI8009006.1"/>
    <property type="molecule type" value="Genomic_DNA"/>
</dbReference>
<protein>
    <submittedName>
        <fullName evidence="1">7-deoxyloganic acid hydroxylase</fullName>
    </submittedName>
</protein>
<dbReference type="Proteomes" id="UP001060215">
    <property type="component" value="Chromosome 7"/>
</dbReference>
<reference evidence="1 2" key="1">
    <citation type="journal article" date="2022" name="Plant J.">
        <title>Chromosome-level genome of Camellia lanceoleosa provides a valuable resource for understanding genome evolution and self-incompatibility.</title>
        <authorList>
            <person name="Gong W."/>
            <person name="Xiao S."/>
            <person name="Wang L."/>
            <person name="Liao Z."/>
            <person name="Chang Y."/>
            <person name="Mo W."/>
            <person name="Hu G."/>
            <person name="Li W."/>
            <person name="Zhao G."/>
            <person name="Zhu H."/>
            <person name="Hu X."/>
            <person name="Ji K."/>
            <person name="Xiang X."/>
            <person name="Song Q."/>
            <person name="Yuan D."/>
            <person name="Jin S."/>
            <person name="Zhang L."/>
        </authorList>
    </citation>
    <scope>NUCLEOTIDE SEQUENCE [LARGE SCALE GENOMIC DNA]</scope>
    <source>
        <strain evidence="1">SQ_2022a</strain>
    </source>
</reference>
<accession>A0ACC0HAK2</accession>
<gene>
    <name evidence="1" type="ORF">LOK49_LG07G02978</name>
</gene>
<evidence type="ECO:0000313" key="2">
    <source>
        <dbReference type="Proteomes" id="UP001060215"/>
    </source>
</evidence>
<sequence>MMMEVTVTSIIITLVLVALLTCLWRVVNWVWSRPKQLEKCLREQGFRGNPYKLLYGDAKELMPMIKEGMVEAKAAREVSETARHINLQRNNFHSSMILCGSSFGVTEYGTSNVLKLLQDDKQMEGVSLNNSVIRTRCKSLYYGTNSILAQYIWNITQLIKSQPLKYLELFVPIVMLHHDHEIWGEDAAEFKPKRFSEGISKITDSQGTFFLLEMVPKYVLERNL</sequence>
<keyword evidence="2" id="KW-1185">Reference proteome</keyword>
<proteinExistence type="predicted"/>
<comment type="caution">
    <text evidence="1">The sequence shown here is derived from an EMBL/GenBank/DDBJ whole genome shotgun (WGS) entry which is preliminary data.</text>
</comment>
<organism evidence="1 2">
    <name type="scientific">Camellia lanceoleosa</name>
    <dbReference type="NCBI Taxonomy" id="1840588"/>
    <lineage>
        <taxon>Eukaryota</taxon>
        <taxon>Viridiplantae</taxon>
        <taxon>Streptophyta</taxon>
        <taxon>Embryophyta</taxon>
        <taxon>Tracheophyta</taxon>
        <taxon>Spermatophyta</taxon>
        <taxon>Magnoliopsida</taxon>
        <taxon>eudicotyledons</taxon>
        <taxon>Gunneridae</taxon>
        <taxon>Pentapetalae</taxon>
        <taxon>asterids</taxon>
        <taxon>Ericales</taxon>
        <taxon>Theaceae</taxon>
        <taxon>Camellia</taxon>
    </lineage>
</organism>